<evidence type="ECO:0000256" key="1">
    <source>
        <dbReference type="ARBA" id="ARBA00004498"/>
    </source>
</evidence>
<dbReference type="GO" id="GO:0005615">
    <property type="term" value="C:extracellular space"/>
    <property type="evidence" value="ECO:0007669"/>
    <property type="project" value="TreeGrafter"/>
</dbReference>
<evidence type="ECO:0000313" key="13">
    <source>
        <dbReference type="Proteomes" id="UP001153737"/>
    </source>
</evidence>
<keyword evidence="6 9" id="KW-0879">Wnt signaling pathway</keyword>
<keyword evidence="5" id="KW-0272">Extracellular matrix</keyword>
<feature type="chain" id="PRO_5040196053" description="Protein Wnt" evidence="11">
    <location>
        <begin position="25"/>
        <end position="384"/>
    </location>
</feature>
<keyword evidence="8" id="KW-0449">Lipoprotein</keyword>
<dbReference type="GO" id="GO:0007517">
    <property type="term" value="P:muscle organ development"/>
    <property type="evidence" value="ECO:0007669"/>
    <property type="project" value="UniProtKB-ARBA"/>
</dbReference>
<dbReference type="EMBL" id="OU896713">
    <property type="protein sequence ID" value="CAH1176108.1"/>
    <property type="molecule type" value="Genomic_DNA"/>
</dbReference>
<keyword evidence="3 9" id="KW-0217">Developmental protein</keyword>
<feature type="signal peptide" evidence="11">
    <location>
        <begin position="1"/>
        <end position="24"/>
    </location>
</feature>
<comment type="function">
    <text evidence="9">Ligand for members of the frizzled family of seven transmembrane receptors.</text>
</comment>
<evidence type="ECO:0000256" key="3">
    <source>
        <dbReference type="ARBA" id="ARBA00022473"/>
    </source>
</evidence>
<dbReference type="Gene3D" id="3.30.2460.20">
    <property type="match status" value="1"/>
</dbReference>
<dbReference type="GO" id="GO:0030182">
    <property type="term" value="P:neuron differentiation"/>
    <property type="evidence" value="ECO:0007669"/>
    <property type="project" value="TreeGrafter"/>
</dbReference>
<dbReference type="GO" id="GO:0045165">
    <property type="term" value="P:cell fate commitment"/>
    <property type="evidence" value="ECO:0007669"/>
    <property type="project" value="TreeGrafter"/>
</dbReference>
<dbReference type="InterPro" id="IPR043158">
    <property type="entry name" value="Wnt_C"/>
</dbReference>
<reference evidence="12" key="2">
    <citation type="submission" date="2022-10" db="EMBL/GenBank/DDBJ databases">
        <authorList>
            <consortium name="ENA_rothamsted_submissions"/>
            <consortium name="culmorum"/>
            <person name="King R."/>
        </authorList>
    </citation>
    <scope>NUCLEOTIDE SEQUENCE</scope>
</reference>
<evidence type="ECO:0000256" key="5">
    <source>
        <dbReference type="ARBA" id="ARBA00022530"/>
    </source>
</evidence>
<dbReference type="Pfam" id="PF00110">
    <property type="entry name" value="wnt"/>
    <property type="match status" value="1"/>
</dbReference>
<sequence length="384" mass="43658">MVVYFYALVLVFFVIILGSGELDAKNSKLARHKALSYDAYVATKTCRTVPGLSKAQLELCYRLPNATVFALQGLNQAVKECQHQFQGHRWNCSSLQTRGRNPYINSMLQRGYREAAFAHAITSAGITISISRACSSGQLNNCGCDSKTYKMKETLSSANSLSKTDWKWGGCSHNLHYGMKFSKMFLDSREWSEDIQSKINLHNNKVGRMAVSNNMQLKCTCHGVSGSCELKTCWRASPDFRVIGNTLKEKFQTAIMVDQTNLGKKKLRKFNMVKQRKRKNKNKPKQWTPRKNKHKRDLSHDLLYYEKSPSFCESDPFLDVPGTTGRSCNRSSTGPDDSCANLCCGRGYNLVKMRRVESCRCKFVWCCRVDCETCSYEEWISVCK</sequence>
<evidence type="ECO:0000256" key="8">
    <source>
        <dbReference type="ARBA" id="ARBA00023288"/>
    </source>
</evidence>
<evidence type="ECO:0000256" key="10">
    <source>
        <dbReference type="SAM" id="MobiDB-lite"/>
    </source>
</evidence>
<feature type="region of interest" description="Disordered" evidence="10">
    <location>
        <begin position="275"/>
        <end position="295"/>
    </location>
</feature>
<dbReference type="GO" id="GO:0060070">
    <property type="term" value="P:canonical Wnt signaling pathway"/>
    <property type="evidence" value="ECO:0007669"/>
    <property type="project" value="TreeGrafter"/>
</dbReference>
<organism evidence="12 13">
    <name type="scientific">Phaedon cochleariae</name>
    <name type="common">Mustard beetle</name>
    <dbReference type="NCBI Taxonomy" id="80249"/>
    <lineage>
        <taxon>Eukaryota</taxon>
        <taxon>Metazoa</taxon>
        <taxon>Ecdysozoa</taxon>
        <taxon>Arthropoda</taxon>
        <taxon>Hexapoda</taxon>
        <taxon>Insecta</taxon>
        <taxon>Pterygota</taxon>
        <taxon>Neoptera</taxon>
        <taxon>Endopterygota</taxon>
        <taxon>Coleoptera</taxon>
        <taxon>Polyphaga</taxon>
        <taxon>Cucujiformia</taxon>
        <taxon>Chrysomeloidea</taxon>
        <taxon>Chrysomelidae</taxon>
        <taxon>Chrysomelinae</taxon>
        <taxon>Chrysomelini</taxon>
        <taxon>Phaedon</taxon>
    </lineage>
</organism>
<dbReference type="AlphaFoldDB" id="A0A9P0DTF5"/>
<dbReference type="PANTHER" id="PTHR12027:SF98">
    <property type="entry name" value="PROTEIN WNT"/>
    <property type="match status" value="1"/>
</dbReference>
<dbReference type="PANTHER" id="PTHR12027">
    <property type="entry name" value="WNT RELATED"/>
    <property type="match status" value="1"/>
</dbReference>
<gene>
    <name evidence="12" type="ORF">PHAECO_LOCUS11390</name>
</gene>
<dbReference type="GO" id="GO:0060560">
    <property type="term" value="P:developmental growth involved in morphogenesis"/>
    <property type="evidence" value="ECO:0007669"/>
    <property type="project" value="UniProtKB-ARBA"/>
</dbReference>
<comment type="subcellular location">
    <subcellularLocation>
        <location evidence="1 9">Secreted</location>
        <location evidence="1 9">Extracellular space</location>
        <location evidence="1 9">Extracellular matrix</location>
    </subcellularLocation>
</comment>
<evidence type="ECO:0000256" key="7">
    <source>
        <dbReference type="ARBA" id="ARBA00023157"/>
    </source>
</evidence>
<evidence type="ECO:0000256" key="6">
    <source>
        <dbReference type="ARBA" id="ARBA00022687"/>
    </source>
</evidence>
<keyword evidence="4" id="KW-0964">Secreted</keyword>
<evidence type="ECO:0000256" key="9">
    <source>
        <dbReference type="RuleBase" id="RU003500"/>
    </source>
</evidence>
<dbReference type="SMART" id="SM00097">
    <property type="entry name" value="WNT1"/>
    <property type="match status" value="1"/>
</dbReference>
<proteinExistence type="inferred from homology"/>
<evidence type="ECO:0000256" key="11">
    <source>
        <dbReference type="SAM" id="SignalP"/>
    </source>
</evidence>
<dbReference type="PRINTS" id="PR01349">
    <property type="entry name" value="WNTPROTEIN"/>
</dbReference>
<keyword evidence="13" id="KW-1185">Reference proteome</keyword>
<dbReference type="CDD" id="cd19342">
    <property type="entry name" value="Wnt_Wnt10"/>
    <property type="match status" value="1"/>
</dbReference>
<dbReference type="GO" id="GO:0005125">
    <property type="term" value="F:cytokine activity"/>
    <property type="evidence" value="ECO:0007669"/>
    <property type="project" value="TreeGrafter"/>
</dbReference>
<name>A0A9P0DTF5_PHACE</name>
<dbReference type="GO" id="GO:0005109">
    <property type="term" value="F:frizzled binding"/>
    <property type="evidence" value="ECO:0007669"/>
    <property type="project" value="TreeGrafter"/>
</dbReference>
<protein>
    <recommendedName>
        <fullName evidence="9">Protein Wnt</fullName>
    </recommendedName>
</protein>
<evidence type="ECO:0000256" key="4">
    <source>
        <dbReference type="ARBA" id="ARBA00022525"/>
    </source>
</evidence>
<keyword evidence="11" id="KW-0732">Signal</keyword>
<reference evidence="12" key="1">
    <citation type="submission" date="2022-01" db="EMBL/GenBank/DDBJ databases">
        <authorList>
            <person name="King R."/>
        </authorList>
    </citation>
    <scope>NUCLEOTIDE SEQUENCE</scope>
</reference>
<accession>A0A9P0DTF5</accession>
<dbReference type="GO" id="GO:0000902">
    <property type="term" value="P:cell morphogenesis"/>
    <property type="evidence" value="ECO:0007669"/>
    <property type="project" value="UniProtKB-ARBA"/>
</dbReference>
<dbReference type="FunFam" id="3.30.2460.20:FF:000001">
    <property type="entry name" value="Wnt homolog"/>
    <property type="match status" value="1"/>
</dbReference>
<keyword evidence="7" id="KW-1015">Disulfide bond</keyword>
<dbReference type="InterPro" id="IPR005817">
    <property type="entry name" value="Wnt"/>
</dbReference>
<evidence type="ECO:0000256" key="2">
    <source>
        <dbReference type="ARBA" id="ARBA00005683"/>
    </source>
</evidence>
<evidence type="ECO:0000313" key="12">
    <source>
        <dbReference type="EMBL" id="CAH1176108.1"/>
    </source>
</evidence>
<dbReference type="Proteomes" id="UP001153737">
    <property type="component" value="Chromosome 7"/>
</dbReference>
<comment type="similarity">
    <text evidence="2 9">Belongs to the Wnt family.</text>
</comment>